<accession>A0A8J2PBM4</accession>
<protein>
    <submittedName>
        <fullName evidence="1">Uncharacterized protein</fullName>
    </submittedName>
</protein>
<comment type="caution">
    <text evidence="1">The sequence shown here is derived from an EMBL/GenBank/DDBJ whole genome shotgun (WGS) entry which is preliminary data.</text>
</comment>
<dbReference type="Proteomes" id="UP000708208">
    <property type="component" value="Unassembled WGS sequence"/>
</dbReference>
<sequence length="344" mass="39113">MLGRRCGDVELETSKNMDYGSRRIYTVADSRLPVYCTYSTRPDGLGSAPLSLISAPQTRIIQCNAGDSYGTTSRVVVVPSRLRRVYAGLEPDEDEDDIEPFVPSYKTRLLPSTRHSYIDDICNSPQMDEIELETRKIKRDAQAVLHRLGQSYKKKPSMLSSVYCPDLTYTGSTYIPGTYSSIRTSIDRDMTPDVDDSYYRPRRTNTYASTRILHDPIAQVQSEINRKAIYSENCRKINDSVRGAVRRKKESDTDTVKNNINFRAQYASLRAAANVGLRKANDYLMVHLITIHRIVFSSMLLTIKLSEGYAVITFWQRAVNLKEYGRVLFIHFYPALALKSDLNA</sequence>
<dbReference type="EMBL" id="CAJVCH010247762">
    <property type="protein sequence ID" value="CAG7733367.1"/>
    <property type="molecule type" value="Genomic_DNA"/>
</dbReference>
<proteinExistence type="predicted"/>
<gene>
    <name evidence="1" type="ORF">AFUS01_LOCUS21815</name>
</gene>
<organism evidence="1 2">
    <name type="scientific">Allacma fusca</name>
    <dbReference type="NCBI Taxonomy" id="39272"/>
    <lineage>
        <taxon>Eukaryota</taxon>
        <taxon>Metazoa</taxon>
        <taxon>Ecdysozoa</taxon>
        <taxon>Arthropoda</taxon>
        <taxon>Hexapoda</taxon>
        <taxon>Collembola</taxon>
        <taxon>Symphypleona</taxon>
        <taxon>Sminthuridae</taxon>
        <taxon>Allacma</taxon>
    </lineage>
</organism>
<evidence type="ECO:0000313" key="2">
    <source>
        <dbReference type="Proteomes" id="UP000708208"/>
    </source>
</evidence>
<evidence type="ECO:0000313" key="1">
    <source>
        <dbReference type="EMBL" id="CAG7733367.1"/>
    </source>
</evidence>
<keyword evidence="2" id="KW-1185">Reference proteome</keyword>
<dbReference type="AlphaFoldDB" id="A0A8J2PBM4"/>
<reference evidence="1" key="1">
    <citation type="submission" date="2021-06" db="EMBL/GenBank/DDBJ databases">
        <authorList>
            <person name="Hodson N. C."/>
            <person name="Mongue J. A."/>
            <person name="Jaron S. K."/>
        </authorList>
    </citation>
    <scope>NUCLEOTIDE SEQUENCE</scope>
</reference>
<name>A0A8J2PBM4_9HEXA</name>